<evidence type="ECO:0000313" key="2">
    <source>
        <dbReference type="EMBL" id="JAD18429.1"/>
    </source>
</evidence>
<proteinExistence type="predicted"/>
<keyword evidence="1" id="KW-0472">Membrane</keyword>
<organism evidence="2">
    <name type="scientific">Arundo donax</name>
    <name type="common">Giant reed</name>
    <name type="synonym">Donax arundinaceus</name>
    <dbReference type="NCBI Taxonomy" id="35708"/>
    <lineage>
        <taxon>Eukaryota</taxon>
        <taxon>Viridiplantae</taxon>
        <taxon>Streptophyta</taxon>
        <taxon>Embryophyta</taxon>
        <taxon>Tracheophyta</taxon>
        <taxon>Spermatophyta</taxon>
        <taxon>Magnoliopsida</taxon>
        <taxon>Liliopsida</taxon>
        <taxon>Poales</taxon>
        <taxon>Poaceae</taxon>
        <taxon>PACMAD clade</taxon>
        <taxon>Arundinoideae</taxon>
        <taxon>Arundineae</taxon>
        <taxon>Arundo</taxon>
    </lineage>
</organism>
<dbReference type="AlphaFoldDB" id="A0A0A8XWN7"/>
<protein>
    <submittedName>
        <fullName evidence="2">Uncharacterized protein</fullName>
    </submittedName>
</protein>
<evidence type="ECO:0000256" key="1">
    <source>
        <dbReference type="SAM" id="Phobius"/>
    </source>
</evidence>
<sequence length="26" mass="3133">MCSYNIGAFCFLRVYLLPYFLIKIPF</sequence>
<reference evidence="2" key="1">
    <citation type="submission" date="2014-09" db="EMBL/GenBank/DDBJ databases">
        <authorList>
            <person name="Magalhaes I.L.F."/>
            <person name="Oliveira U."/>
            <person name="Santos F.R."/>
            <person name="Vidigal T.H.D.A."/>
            <person name="Brescovit A.D."/>
            <person name="Santos A.J."/>
        </authorList>
    </citation>
    <scope>NUCLEOTIDE SEQUENCE</scope>
    <source>
        <tissue evidence="2">Shoot tissue taken approximately 20 cm above the soil surface</tissue>
    </source>
</reference>
<feature type="transmembrane region" description="Helical" evidence="1">
    <location>
        <begin position="6"/>
        <end position="22"/>
    </location>
</feature>
<keyword evidence="1" id="KW-0812">Transmembrane</keyword>
<dbReference type="EMBL" id="GBRH01279466">
    <property type="protein sequence ID" value="JAD18429.1"/>
    <property type="molecule type" value="Transcribed_RNA"/>
</dbReference>
<reference evidence="2" key="2">
    <citation type="journal article" date="2015" name="Data Brief">
        <title>Shoot transcriptome of the giant reed, Arundo donax.</title>
        <authorList>
            <person name="Barrero R.A."/>
            <person name="Guerrero F.D."/>
            <person name="Moolhuijzen P."/>
            <person name="Goolsby J.A."/>
            <person name="Tidwell J."/>
            <person name="Bellgard S.E."/>
            <person name="Bellgard M.I."/>
        </authorList>
    </citation>
    <scope>NUCLEOTIDE SEQUENCE</scope>
    <source>
        <tissue evidence="2">Shoot tissue taken approximately 20 cm above the soil surface</tissue>
    </source>
</reference>
<name>A0A0A8XWN7_ARUDO</name>
<keyword evidence="1" id="KW-1133">Transmembrane helix</keyword>
<accession>A0A0A8XWN7</accession>